<dbReference type="RefSeq" id="WP_044664547.1">
    <property type="nucleotide sequence ID" value="NZ_CDRZ01000090.1"/>
</dbReference>
<organism evidence="1 2">
    <name type="scientific">Syntrophaceticus schinkii</name>
    <dbReference type="NCBI Taxonomy" id="499207"/>
    <lineage>
        <taxon>Bacteria</taxon>
        <taxon>Bacillati</taxon>
        <taxon>Bacillota</taxon>
        <taxon>Clostridia</taxon>
        <taxon>Thermoanaerobacterales</taxon>
        <taxon>Thermoanaerobacterales Family III. Incertae Sedis</taxon>
        <taxon>Syntrophaceticus</taxon>
    </lineage>
</organism>
<reference evidence="2" key="1">
    <citation type="submission" date="2015-01" db="EMBL/GenBank/DDBJ databases">
        <authorList>
            <person name="Manzoor Shahid"/>
            <person name="Zubair Saima"/>
        </authorList>
    </citation>
    <scope>NUCLEOTIDE SEQUENCE [LARGE SCALE GENOMIC DNA]</scope>
    <source>
        <strain evidence="2">Sp3</strain>
    </source>
</reference>
<name>A0A0B7ML18_9FIRM</name>
<dbReference type="Proteomes" id="UP000046155">
    <property type="component" value="Unassembled WGS sequence"/>
</dbReference>
<sequence length="117" mass="13176">MEVFNTTRGVVLVQDVEVAFDFWKRFKGLLGRRSFPVGAGLLLKPCNSVHSCFMAFPFDVLFLNEEMVIVHIIESMHPFRFSPIVREARSVLELPAGVARLTGSRVGDKVSLRTCFS</sequence>
<dbReference type="OrthoDB" id="9813379at2"/>
<accession>A0A0B7ML18</accession>
<dbReference type="PANTHER" id="PTHR37953:SF1">
    <property type="entry name" value="UPF0127 PROTEIN MJ1496"/>
    <property type="match status" value="1"/>
</dbReference>
<dbReference type="Pfam" id="PF02643">
    <property type="entry name" value="DUF192"/>
    <property type="match status" value="1"/>
</dbReference>
<keyword evidence="2" id="KW-1185">Reference proteome</keyword>
<dbReference type="EMBL" id="CDRZ01000090">
    <property type="protein sequence ID" value="CEO88372.1"/>
    <property type="molecule type" value="Genomic_DNA"/>
</dbReference>
<dbReference type="Gene3D" id="2.60.120.1140">
    <property type="entry name" value="Protein of unknown function DUF192"/>
    <property type="match status" value="1"/>
</dbReference>
<evidence type="ECO:0008006" key="3">
    <source>
        <dbReference type="Google" id="ProtNLM"/>
    </source>
</evidence>
<dbReference type="PANTHER" id="PTHR37953">
    <property type="entry name" value="UPF0127 PROTEIN MJ1496"/>
    <property type="match status" value="1"/>
</dbReference>
<protein>
    <recommendedName>
        <fullName evidence="3">DUF192 domain-containing protein</fullName>
    </recommendedName>
</protein>
<dbReference type="InterPro" id="IPR038695">
    <property type="entry name" value="Saro_0823-like_sf"/>
</dbReference>
<evidence type="ECO:0000313" key="1">
    <source>
        <dbReference type="EMBL" id="CEO88372.1"/>
    </source>
</evidence>
<gene>
    <name evidence="1" type="ORF">SSCH_180020</name>
</gene>
<dbReference type="AlphaFoldDB" id="A0A0B7ML18"/>
<proteinExistence type="predicted"/>
<dbReference type="InterPro" id="IPR003795">
    <property type="entry name" value="DUF192"/>
</dbReference>
<evidence type="ECO:0000313" key="2">
    <source>
        <dbReference type="Proteomes" id="UP000046155"/>
    </source>
</evidence>